<dbReference type="InterPro" id="IPR000073">
    <property type="entry name" value="AB_hydrolase_1"/>
</dbReference>
<dbReference type="SUPFAM" id="SSF53474">
    <property type="entry name" value="alpha/beta-Hydrolases"/>
    <property type="match status" value="1"/>
</dbReference>
<feature type="chain" id="PRO_5046017502" evidence="2">
    <location>
        <begin position="18"/>
        <end position="320"/>
    </location>
</feature>
<dbReference type="EMBL" id="CP151260">
    <property type="protein sequence ID" value="WZH40732.1"/>
    <property type="molecule type" value="Genomic_DNA"/>
</dbReference>
<dbReference type="PANTHER" id="PTHR43194:SF2">
    <property type="entry name" value="PEROXISOMAL MEMBRANE PROTEIN LPX1"/>
    <property type="match status" value="1"/>
</dbReference>
<gene>
    <name evidence="4" type="ORF">QYS62_001670</name>
</gene>
<dbReference type="Proteomes" id="UP001489902">
    <property type="component" value="Chromosome 1"/>
</dbReference>
<keyword evidence="4" id="KW-0378">Hydrolase</keyword>
<dbReference type="Pfam" id="PF00561">
    <property type="entry name" value="Abhydrolase_1"/>
    <property type="match status" value="1"/>
</dbReference>
<dbReference type="GO" id="GO:0016787">
    <property type="term" value="F:hydrolase activity"/>
    <property type="evidence" value="ECO:0007669"/>
    <property type="project" value="UniProtKB-KW"/>
</dbReference>
<keyword evidence="5" id="KW-1185">Reference proteome</keyword>
<name>A0ABZ2WL33_9HYPO</name>
<evidence type="ECO:0000259" key="3">
    <source>
        <dbReference type="Pfam" id="PF00561"/>
    </source>
</evidence>
<feature type="signal peptide" evidence="2">
    <location>
        <begin position="1"/>
        <end position="17"/>
    </location>
</feature>
<dbReference type="PANTHER" id="PTHR43194">
    <property type="entry name" value="HYDROLASE ALPHA/BETA FOLD FAMILY"/>
    <property type="match status" value="1"/>
</dbReference>
<reference evidence="4 5" key="1">
    <citation type="submission" date="2024-04" db="EMBL/GenBank/DDBJ databases">
        <title>Complete genome sequence of Fusarium acuminatum.</title>
        <authorList>
            <person name="Lan B."/>
        </authorList>
    </citation>
    <scope>NUCLEOTIDE SEQUENCE [LARGE SCALE GENOMIC DNA]</scope>
    <source>
        <strain evidence="4">1A</strain>
    </source>
</reference>
<proteinExistence type="predicted"/>
<dbReference type="InterPro" id="IPR029058">
    <property type="entry name" value="AB_hydrolase_fold"/>
</dbReference>
<organism evidence="4 5">
    <name type="scientific">Fusarium acuminatum</name>
    <dbReference type="NCBI Taxonomy" id="5515"/>
    <lineage>
        <taxon>Eukaryota</taxon>
        <taxon>Fungi</taxon>
        <taxon>Dikarya</taxon>
        <taxon>Ascomycota</taxon>
        <taxon>Pezizomycotina</taxon>
        <taxon>Sordariomycetes</taxon>
        <taxon>Hypocreomycetidae</taxon>
        <taxon>Hypocreales</taxon>
        <taxon>Nectriaceae</taxon>
        <taxon>Fusarium</taxon>
        <taxon>Fusarium tricinctum species complex</taxon>
    </lineage>
</organism>
<evidence type="ECO:0000256" key="2">
    <source>
        <dbReference type="SAM" id="SignalP"/>
    </source>
</evidence>
<dbReference type="Gene3D" id="3.40.50.1820">
    <property type="entry name" value="alpha/beta hydrolase"/>
    <property type="match status" value="1"/>
</dbReference>
<feature type="domain" description="AB hydrolase-1" evidence="3">
    <location>
        <begin position="51"/>
        <end position="174"/>
    </location>
</feature>
<evidence type="ECO:0000313" key="4">
    <source>
        <dbReference type="EMBL" id="WZH40732.1"/>
    </source>
</evidence>
<protein>
    <submittedName>
        <fullName evidence="4">Alpha/beta fold family hydrolase</fullName>
    </submittedName>
</protein>
<keyword evidence="2" id="KW-0732">Signal</keyword>
<feature type="compositionally biased region" description="Basic and acidic residues" evidence="1">
    <location>
        <begin position="292"/>
        <end position="303"/>
    </location>
</feature>
<evidence type="ECO:0000256" key="1">
    <source>
        <dbReference type="SAM" id="MobiDB-lite"/>
    </source>
</evidence>
<sequence>MHYSLITFTLLTALANALPAVTQPLANYKWPTQFVRSGEANIQVFVQGAGPTVVILPSYGRDGGDDYNYFTESLVDAGYLVLRPQPRGTFESSGPMVNVTLQDLAADVAAVIDTLGGGHGIVIGHAFGTFLAKVSSVLYPEKIPAMVVAAPGGIDLPPAIAKLPFVAGNTSLPLAERLKALKTAFFAPNHDAHIWLDGWYPDVLAMEHGAVEAYGSLAHQWAGANTTQVLELIPADDPFQPKSEWNVTTDLYPERATSSVISDAAHALFPEQGKAVVDAILPWLKQQRREKQFRGSGLKERKAQSLTEEGTSIMPGSVKD</sequence>
<accession>A0ABZ2WL33</accession>
<evidence type="ECO:0000313" key="5">
    <source>
        <dbReference type="Proteomes" id="UP001489902"/>
    </source>
</evidence>
<dbReference type="InterPro" id="IPR050228">
    <property type="entry name" value="Carboxylesterase_BioH"/>
</dbReference>
<feature type="region of interest" description="Disordered" evidence="1">
    <location>
        <begin position="292"/>
        <end position="320"/>
    </location>
</feature>